<keyword evidence="2" id="KW-1003">Cell membrane</keyword>
<evidence type="ECO:0000256" key="6">
    <source>
        <dbReference type="SAM" id="Phobius"/>
    </source>
</evidence>
<evidence type="ECO:0000256" key="5">
    <source>
        <dbReference type="ARBA" id="ARBA00023136"/>
    </source>
</evidence>
<dbReference type="PANTHER" id="PTHR32196">
    <property type="entry name" value="ABC TRANSPORTER PERMEASE PROTEIN YPHD-RELATED-RELATED"/>
    <property type="match status" value="1"/>
</dbReference>
<accession>A0ABV9EU64</accession>
<feature type="transmembrane region" description="Helical" evidence="6">
    <location>
        <begin position="139"/>
        <end position="157"/>
    </location>
</feature>
<feature type="transmembrane region" description="Helical" evidence="6">
    <location>
        <begin position="60"/>
        <end position="81"/>
    </location>
</feature>
<organism evidence="7 8">
    <name type="scientific">Sphaerisporangium corydalis</name>
    <dbReference type="NCBI Taxonomy" id="1441875"/>
    <lineage>
        <taxon>Bacteria</taxon>
        <taxon>Bacillati</taxon>
        <taxon>Actinomycetota</taxon>
        <taxon>Actinomycetes</taxon>
        <taxon>Streptosporangiales</taxon>
        <taxon>Streptosporangiaceae</taxon>
        <taxon>Sphaerisporangium</taxon>
    </lineage>
</organism>
<dbReference type="InterPro" id="IPR001851">
    <property type="entry name" value="ABC_transp_permease"/>
</dbReference>
<gene>
    <name evidence="7" type="ORF">ACFO8L_39630</name>
</gene>
<comment type="caution">
    <text evidence="7">The sequence shown here is derived from an EMBL/GenBank/DDBJ whole genome shotgun (WGS) entry which is preliminary data.</text>
</comment>
<evidence type="ECO:0000256" key="2">
    <source>
        <dbReference type="ARBA" id="ARBA00022475"/>
    </source>
</evidence>
<feature type="transmembrane region" description="Helical" evidence="6">
    <location>
        <begin position="34"/>
        <end position="54"/>
    </location>
</feature>
<feature type="transmembrane region" description="Helical" evidence="6">
    <location>
        <begin position="110"/>
        <end position="132"/>
    </location>
</feature>
<evidence type="ECO:0000313" key="8">
    <source>
        <dbReference type="Proteomes" id="UP001595891"/>
    </source>
</evidence>
<sequence length="338" mass="34124">MMTDSEVLPAHDAPAARTAAAARREHVGRLLQHHGALIVLAVLVVVGSVAFDFFATPENAASVVVSSSFLAIIALGMTFVIISGGIDLSVGSLFVLGGVLAAYGSQAGVVVALLLPLAVCGTFGLVQGLIIARTGMAPFIVTLAGLLGVRGLMLALSNEGATTYLVKNPAFAALGQGELFGLTYPVYIAAALALLCMLLLQRTGFGQNVFAIGGNEHAATLMGVPVVRTKVLVYLMSGLLAGLAGALNAARLSSGVTILGIGLELDVIAAVVIGGTLLTGGAGSVTGTVSGVLLLGVIQSLINQIGDLTSSFQQVVSGGFLALVVIAQRLLSKAQRLN</sequence>
<protein>
    <submittedName>
        <fullName evidence="7">ABC transporter permease</fullName>
    </submittedName>
</protein>
<evidence type="ECO:0000256" key="3">
    <source>
        <dbReference type="ARBA" id="ARBA00022692"/>
    </source>
</evidence>
<reference evidence="8" key="1">
    <citation type="journal article" date="2019" name="Int. J. Syst. Evol. Microbiol.">
        <title>The Global Catalogue of Microorganisms (GCM) 10K type strain sequencing project: providing services to taxonomists for standard genome sequencing and annotation.</title>
        <authorList>
            <consortium name="The Broad Institute Genomics Platform"/>
            <consortium name="The Broad Institute Genome Sequencing Center for Infectious Disease"/>
            <person name="Wu L."/>
            <person name="Ma J."/>
        </authorList>
    </citation>
    <scope>NUCLEOTIDE SEQUENCE [LARGE SCALE GENOMIC DNA]</scope>
    <source>
        <strain evidence="8">CCUG 49560</strain>
    </source>
</reference>
<dbReference type="Pfam" id="PF02653">
    <property type="entry name" value="BPD_transp_2"/>
    <property type="match status" value="1"/>
</dbReference>
<evidence type="ECO:0000256" key="4">
    <source>
        <dbReference type="ARBA" id="ARBA00022989"/>
    </source>
</evidence>
<evidence type="ECO:0000256" key="1">
    <source>
        <dbReference type="ARBA" id="ARBA00004651"/>
    </source>
</evidence>
<keyword evidence="5 6" id="KW-0472">Membrane</keyword>
<dbReference type="PANTHER" id="PTHR32196:SF63">
    <property type="entry name" value="INNER MEMBRANE ABC TRANSPORTER PERMEASE PROTEIN YJFF"/>
    <property type="match status" value="1"/>
</dbReference>
<comment type="subcellular location">
    <subcellularLocation>
        <location evidence="1">Cell membrane</location>
        <topology evidence="1">Multi-pass membrane protein</topology>
    </subcellularLocation>
</comment>
<keyword evidence="3 6" id="KW-0812">Transmembrane</keyword>
<dbReference type="CDD" id="cd06579">
    <property type="entry name" value="TM_PBP1_transp_AraH_like"/>
    <property type="match status" value="1"/>
</dbReference>
<name>A0ABV9EU64_9ACTN</name>
<dbReference type="RefSeq" id="WP_262848993.1">
    <property type="nucleotide sequence ID" value="NZ_JANZYP010000080.1"/>
</dbReference>
<keyword evidence="4 6" id="KW-1133">Transmembrane helix</keyword>
<feature type="transmembrane region" description="Helical" evidence="6">
    <location>
        <begin position="256"/>
        <end position="278"/>
    </location>
</feature>
<evidence type="ECO:0000313" key="7">
    <source>
        <dbReference type="EMBL" id="MFC4592255.1"/>
    </source>
</evidence>
<keyword evidence="8" id="KW-1185">Reference proteome</keyword>
<feature type="transmembrane region" description="Helical" evidence="6">
    <location>
        <begin position="231"/>
        <end position="250"/>
    </location>
</feature>
<feature type="transmembrane region" description="Helical" evidence="6">
    <location>
        <begin position="312"/>
        <end position="331"/>
    </location>
</feature>
<feature type="transmembrane region" description="Helical" evidence="6">
    <location>
        <begin position="177"/>
        <end position="200"/>
    </location>
</feature>
<dbReference type="EMBL" id="JBHSFN010000044">
    <property type="protein sequence ID" value="MFC4592255.1"/>
    <property type="molecule type" value="Genomic_DNA"/>
</dbReference>
<proteinExistence type="predicted"/>
<dbReference type="Proteomes" id="UP001595891">
    <property type="component" value="Unassembled WGS sequence"/>
</dbReference>